<comment type="caution">
    <text evidence="2">The sequence shown here is derived from an EMBL/GenBank/DDBJ whole genome shotgun (WGS) entry which is preliminary data.</text>
</comment>
<evidence type="ECO:0000313" key="2">
    <source>
        <dbReference type="EMBL" id="CAH8388109.1"/>
    </source>
</evidence>
<sequence length="149" mass="17137">MALVQLTENRVSYVRELKPFKDTRRIKWTRIHASVGEQLIKKIEADLIEGNAMVVQLFKVHDVIGDYRTSSHPCEIEFFCMTFVAKADDFPSEVREKYLANYTEILVGKADNTRLVDVIGQIVNFGSLENKIIKGEDNMKLLIELCDQK</sequence>
<dbReference type="Proteomes" id="UP001642260">
    <property type="component" value="Unassembled WGS sequence"/>
</dbReference>
<evidence type="ECO:0000313" key="3">
    <source>
        <dbReference type="Proteomes" id="UP001642260"/>
    </source>
</evidence>
<reference evidence="2 3" key="1">
    <citation type="submission" date="2022-03" db="EMBL/GenBank/DDBJ databases">
        <authorList>
            <person name="Macdonald S."/>
            <person name="Ahmed S."/>
            <person name="Newling K."/>
        </authorList>
    </citation>
    <scope>NUCLEOTIDE SEQUENCE [LARGE SCALE GENOMIC DNA]</scope>
</reference>
<accession>A0ABC8LWA0</accession>
<name>A0ABC8LWA0_ERUVS</name>
<dbReference type="AlphaFoldDB" id="A0ABC8LWA0"/>
<gene>
    <name evidence="2" type="ORF">ERUC_LOCUS40592</name>
</gene>
<keyword evidence="3" id="KW-1185">Reference proteome</keyword>
<dbReference type="Pfam" id="PF02721">
    <property type="entry name" value="DUF223"/>
    <property type="match status" value="1"/>
</dbReference>
<proteinExistence type="predicted"/>
<feature type="domain" description="Replication protein A 70 kDa DNA-binding subunit B/D first OB fold" evidence="1">
    <location>
        <begin position="29"/>
        <end position="86"/>
    </location>
</feature>
<evidence type="ECO:0000259" key="1">
    <source>
        <dbReference type="Pfam" id="PF02721"/>
    </source>
</evidence>
<organism evidence="2 3">
    <name type="scientific">Eruca vesicaria subsp. sativa</name>
    <name type="common">Garden rocket</name>
    <name type="synonym">Eruca sativa</name>
    <dbReference type="NCBI Taxonomy" id="29727"/>
    <lineage>
        <taxon>Eukaryota</taxon>
        <taxon>Viridiplantae</taxon>
        <taxon>Streptophyta</taxon>
        <taxon>Embryophyta</taxon>
        <taxon>Tracheophyta</taxon>
        <taxon>Spermatophyta</taxon>
        <taxon>Magnoliopsida</taxon>
        <taxon>eudicotyledons</taxon>
        <taxon>Gunneridae</taxon>
        <taxon>Pentapetalae</taxon>
        <taxon>rosids</taxon>
        <taxon>malvids</taxon>
        <taxon>Brassicales</taxon>
        <taxon>Brassicaceae</taxon>
        <taxon>Brassiceae</taxon>
        <taxon>Eruca</taxon>
    </lineage>
</organism>
<dbReference type="InterPro" id="IPR003871">
    <property type="entry name" value="RFA1B/D_OB_1st"/>
</dbReference>
<protein>
    <recommendedName>
        <fullName evidence="1">Replication protein A 70 kDa DNA-binding subunit B/D first OB fold domain-containing protein</fullName>
    </recommendedName>
</protein>
<dbReference type="EMBL" id="CAKOAT010782931">
    <property type="protein sequence ID" value="CAH8388109.1"/>
    <property type="molecule type" value="Genomic_DNA"/>
</dbReference>